<feature type="compositionally biased region" description="Low complexity" evidence="1">
    <location>
        <begin position="54"/>
        <end position="73"/>
    </location>
</feature>
<comment type="caution">
    <text evidence="2">The sequence shown here is derived from an EMBL/GenBank/DDBJ whole genome shotgun (WGS) entry which is preliminary data.</text>
</comment>
<name>A0A7J8B2J8_PIPKU</name>
<organism evidence="2 3">
    <name type="scientific">Pipistrellus kuhlii</name>
    <name type="common">Kuhl's pipistrelle</name>
    <dbReference type="NCBI Taxonomy" id="59472"/>
    <lineage>
        <taxon>Eukaryota</taxon>
        <taxon>Metazoa</taxon>
        <taxon>Chordata</taxon>
        <taxon>Craniata</taxon>
        <taxon>Vertebrata</taxon>
        <taxon>Euteleostomi</taxon>
        <taxon>Mammalia</taxon>
        <taxon>Eutheria</taxon>
        <taxon>Laurasiatheria</taxon>
        <taxon>Chiroptera</taxon>
        <taxon>Yangochiroptera</taxon>
        <taxon>Vespertilionidae</taxon>
        <taxon>Pipistrellus</taxon>
    </lineage>
</organism>
<reference evidence="2 3" key="1">
    <citation type="journal article" date="2020" name="Nature">
        <title>Six reference-quality genomes reveal evolution of bat adaptations.</title>
        <authorList>
            <person name="Jebb D."/>
            <person name="Huang Z."/>
            <person name="Pippel M."/>
            <person name="Hughes G.M."/>
            <person name="Lavrichenko K."/>
            <person name="Devanna P."/>
            <person name="Winkler S."/>
            <person name="Jermiin L.S."/>
            <person name="Skirmuntt E.C."/>
            <person name="Katzourakis A."/>
            <person name="Burkitt-Gray L."/>
            <person name="Ray D.A."/>
            <person name="Sullivan K.A.M."/>
            <person name="Roscito J.G."/>
            <person name="Kirilenko B.M."/>
            <person name="Davalos L.M."/>
            <person name="Corthals A.P."/>
            <person name="Power M.L."/>
            <person name="Jones G."/>
            <person name="Ransome R.D."/>
            <person name="Dechmann D.K.N."/>
            <person name="Locatelli A.G."/>
            <person name="Puechmaille S.J."/>
            <person name="Fedrigo O."/>
            <person name="Jarvis E.D."/>
            <person name="Hiller M."/>
            <person name="Vernes S.C."/>
            <person name="Myers E.W."/>
            <person name="Teeling E.C."/>
        </authorList>
    </citation>
    <scope>NUCLEOTIDE SEQUENCE [LARGE SCALE GENOMIC DNA]</scope>
    <source>
        <strain evidence="2">MPipKuh1</strain>
        <tissue evidence="2">Flight muscle</tissue>
    </source>
</reference>
<dbReference type="Gene3D" id="3.40.50.10490">
    <property type="entry name" value="Glucose-6-phosphate isomerase like protein, domain 1"/>
    <property type="match status" value="1"/>
</dbReference>
<evidence type="ECO:0000313" key="3">
    <source>
        <dbReference type="Proteomes" id="UP000558488"/>
    </source>
</evidence>
<dbReference type="EMBL" id="JACAGB010000001">
    <property type="protein sequence ID" value="KAF6392695.1"/>
    <property type="molecule type" value="Genomic_DNA"/>
</dbReference>
<evidence type="ECO:0000313" key="2">
    <source>
        <dbReference type="EMBL" id="KAF6392695.1"/>
    </source>
</evidence>
<protein>
    <submittedName>
        <fullName evidence="2">Uncharacterized protein</fullName>
    </submittedName>
</protein>
<feature type="region of interest" description="Disordered" evidence="1">
    <location>
        <begin position="48"/>
        <end position="74"/>
    </location>
</feature>
<proteinExistence type="predicted"/>
<gene>
    <name evidence="2" type="ORF">mPipKuh1_007874</name>
</gene>
<sequence length="141" mass="14815">MGHLQKDQWWPLHRKSEEKLGEAAAGSSCHAAVENPWCQEWHIGQQHRGAVQKPAAAPGATPTAASLTPGTATHQSQAAFRSPDSWWLQIPAGHQPLTQAADADLSAMAVCDTLSSGLGGACLHLQLQGSSFRGSAVAGKF</sequence>
<accession>A0A7J8B2J8</accession>
<dbReference type="AlphaFoldDB" id="A0A7J8B2J8"/>
<evidence type="ECO:0000256" key="1">
    <source>
        <dbReference type="SAM" id="MobiDB-lite"/>
    </source>
</evidence>
<dbReference type="Proteomes" id="UP000558488">
    <property type="component" value="Unassembled WGS sequence"/>
</dbReference>
<keyword evidence="3" id="KW-1185">Reference proteome</keyword>